<dbReference type="Proteomes" id="UP000732105">
    <property type="component" value="Unassembled WGS sequence"/>
</dbReference>
<feature type="transmembrane region" description="Helical" evidence="1">
    <location>
        <begin position="169"/>
        <end position="188"/>
    </location>
</feature>
<dbReference type="EMBL" id="RZNH01000009">
    <property type="protein sequence ID" value="NOU59674.1"/>
    <property type="molecule type" value="Genomic_DNA"/>
</dbReference>
<accession>A0ABX1WUS1</accession>
<dbReference type="InterPro" id="IPR043742">
    <property type="entry name" value="DUF5687"/>
</dbReference>
<feature type="transmembrane region" description="Helical" evidence="1">
    <location>
        <begin position="138"/>
        <end position="157"/>
    </location>
</feature>
<sequence length="490" mass="56294">MKTFTLLSHQWKAATRSAAASKSIGIKIFMGFFFFILFLELLGGGFYIGSELSKNSENPIHDLSRYGLYFFLAILMARFMLQKLPTFMVKPYLNLPIKKSKLVNFILTKPLFNSLNVLPLSFALAITAGLHKQLDSSTFWAIFACVIIGDLFVNYLSIYVKRVQIKHEYVFYLFLSTLGAILALDYFGIFNLKAFSADIFSQVFQQPLYLVLGLLLFTMAYYLNYQLLYKHFSLEDFGKGDANQRSSLENLSYLDRFGKIGTFALLELKMCVRNKRTRTMLFMAPLFLLYGLFFYNDPKNLDMNGFLIFIGIFISGGFMMSFGLYFFAWESGHFDLMLTANNTYKDYIKAKYFLMLATSTIIFLLSIFYIIYGLEIVMINTACFLFNIGCNSLLLLYFATNNNKHMDLSKGSAFNYQGVGARHFVLMIPLLVLPILIYLPFSLIDQANLGLTIIGTIGILGLLFREKLLDMITQRFINKRYEMSEGFRNK</sequence>
<keyword evidence="1" id="KW-0472">Membrane</keyword>
<evidence type="ECO:0000313" key="2">
    <source>
        <dbReference type="EMBL" id="NOU59674.1"/>
    </source>
</evidence>
<feature type="transmembrane region" description="Helical" evidence="1">
    <location>
        <begin position="420"/>
        <end position="441"/>
    </location>
</feature>
<dbReference type="Pfam" id="PF18940">
    <property type="entry name" value="DUF5687"/>
    <property type="match status" value="1"/>
</dbReference>
<feature type="transmembrane region" description="Helical" evidence="1">
    <location>
        <begin position="28"/>
        <end position="48"/>
    </location>
</feature>
<feature type="transmembrane region" description="Helical" evidence="1">
    <location>
        <begin position="208"/>
        <end position="225"/>
    </location>
</feature>
<feature type="transmembrane region" description="Helical" evidence="1">
    <location>
        <begin position="63"/>
        <end position="81"/>
    </location>
</feature>
<organism evidence="2 3">
    <name type="scientific">Marinifilum caeruleilacunae</name>
    <dbReference type="NCBI Taxonomy" id="2499076"/>
    <lineage>
        <taxon>Bacteria</taxon>
        <taxon>Pseudomonadati</taxon>
        <taxon>Bacteroidota</taxon>
        <taxon>Bacteroidia</taxon>
        <taxon>Marinilabiliales</taxon>
        <taxon>Marinifilaceae</taxon>
    </lineage>
</organism>
<evidence type="ECO:0000313" key="3">
    <source>
        <dbReference type="Proteomes" id="UP000732105"/>
    </source>
</evidence>
<feature type="transmembrane region" description="Helical" evidence="1">
    <location>
        <begin position="102"/>
        <end position="126"/>
    </location>
</feature>
<proteinExistence type="predicted"/>
<feature type="transmembrane region" description="Helical" evidence="1">
    <location>
        <begin position="378"/>
        <end position="399"/>
    </location>
</feature>
<name>A0ABX1WUS1_9BACT</name>
<feature type="transmembrane region" description="Helical" evidence="1">
    <location>
        <begin position="447"/>
        <end position="464"/>
    </location>
</feature>
<keyword evidence="1" id="KW-0812">Transmembrane</keyword>
<keyword evidence="3" id="KW-1185">Reference proteome</keyword>
<evidence type="ECO:0008006" key="4">
    <source>
        <dbReference type="Google" id="ProtNLM"/>
    </source>
</evidence>
<keyword evidence="1" id="KW-1133">Transmembrane helix</keyword>
<feature type="transmembrane region" description="Helical" evidence="1">
    <location>
        <begin position="350"/>
        <end position="372"/>
    </location>
</feature>
<protein>
    <recommendedName>
        <fullName evidence="4">ABC transporter permease</fullName>
    </recommendedName>
</protein>
<comment type="caution">
    <text evidence="2">The sequence shown here is derived from an EMBL/GenBank/DDBJ whole genome shotgun (WGS) entry which is preliminary data.</text>
</comment>
<dbReference type="RefSeq" id="WP_171594947.1">
    <property type="nucleotide sequence ID" value="NZ_RZNH01000009.1"/>
</dbReference>
<reference evidence="2 3" key="1">
    <citation type="submission" date="2018-12" db="EMBL/GenBank/DDBJ databases">
        <title>Marinifilum JC070 sp. nov., a marine bacterium isolated from Yongle Blue Hole in the South China Sea.</title>
        <authorList>
            <person name="Fu T."/>
        </authorList>
    </citation>
    <scope>NUCLEOTIDE SEQUENCE [LARGE SCALE GENOMIC DNA]</scope>
    <source>
        <strain evidence="2 3">JC070</strain>
    </source>
</reference>
<evidence type="ECO:0000256" key="1">
    <source>
        <dbReference type="SAM" id="Phobius"/>
    </source>
</evidence>
<gene>
    <name evidence="2" type="ORF">ELS83_07570</name>
</gene>
<feature type="transmembrane region" description="Helical" evidence="1">
    <location>
        <begin position="307"/>
        <end position="329"/>
    </location>
</feature>
<feature type="transmembrane region" description="Helical" evidence="1">
    <location>
        <begin position="279"/>
        <end position="295"/>
    </location>
</feature>